<evidence type="ECO:0000256" key="8">
    <source>
        <dbReference type="ARBA" id="ARBA00022853"/>
    </source>
</evidence>
<dbReference type="GO" id="GO:0035242">
    <property type="term" value="F:protein-arginine omega-N asymmetric methyltransferase activity"/>
    <property type="evidence" value="ECO:0007669"/>
    <property type="project" value="UniProtKB-EC"/>
</dbReference>
<dbReference type="InterPro" id="IPR055135">
    <property type="entry name" value="PRMT_dom"/>
</dbReference>
<dbReference type="OrthoDB" id="7848332at2759"/>
<evidence type="ECO:0000256" key="9">
    <source>
        <dbReference type="ARBA" id="ARBA00023015"/>
    </source>
</evidence>
<evidence type="ECO:0000256" key="12">
    <source>
        <dbReference type="ARBA" id="ARBA00049086"/>
    </source>
</evidence>
<dbReference type="EMBL" id="BEYU01000017">
    <property type="protein sequence ID" value="GBG25943.1"/>
    <property type="molecule type" value="Genomic_DNA"/>
</dbReference>
<dbReference type="PANTHER" id="PTHR11006">
    <property type="entry name" value="PROTEIN ARGININE N-METHYLTRANSFERASE"/>
    <property type="match status" value="1"/>
</dbReference>
<evidence type="ECO:0000256" key="4">
    <source>
        <dbReference type="ARBA" id="ARBA00022490"/>
    </source>
</evidence>
<keyword evidence="4" id="KW-0963">Cytoplasm</keyword>
<evidence type="ECO:0000256" key="3">
    <source>
        <dbReference type="ARBA" id="ARBA00011925"/>
    </source>
</evidence>
<dbReference type="GO" id="GO:0035241">
    <property type="term" value="F:protein-arginine omega-N monomethyltransferase activity"/>
    <property type="evidence" value="ECO:0007669"/>
    <property type="project" value="UniProtKB-ARBA"/>
</dbReference>
<dbReference type="CDD" id="cd02440">
    <property type="entry name" value="AdoMet_MTases"/>
    <property type="match status" value="1"/>
</dbReference>
<dbReference type="GO" id="GO:0032259">
    <property type="term" value="P:methylation"/>
    <property type="evidence" value="ECO:0007669"/>
    <property type="project" value="UniProtKB-KW"/>
</dbReference>
<evidence type="ECO:0000256" key="5">
    <source>
        <dbReference type="ARBA" id="ARBA00022603"/>
    </source>
</evidence>
<dbReference type="InParanoid" id="A0A2R5GBI6"/>
<accession>A0A2R5GBI6</accession>
<dbReference type="GO" id="GO:0005737">
    <property type="term" value="C:cytoplasm"/>
    <property type="evidence" value="ECO:0007669"/>
    <property type="project" value="UniProtKB-SubCell"/>
</dbReference>
<evidence type="ECO:0000313" key="17">
    <source>
        <dbReference type="EMBL" id="GBG25943.1"/>
    </source>
</evidence>
<keyword evidence="7 13" id="KW-0949">S-adenosyl-L-methionine</keyword>
<comment type="catalytic activity">
    <reaction evidence="12">
        <text>L-arginyl-[protein] + 2 S-adenosyl-L-methionine = N(omega),N(omega)-dimethyl-L-arginyl-[protein] + 2 S-adenosyl-L-homocysteine + 2 H(+)</text>
        <dbReference type="Rhea" id="RHEA:48096"/>
        <dbReference type="Rhea" id="RHEA-COMP:10532"/>
        <dbReference type="Rhea" id="RHEA-COMP:11991"/>
        <dbReference type="ChEBI" id="CHEBI:15378"/>
        <dbReference type="ChEBI" id="CHEBI:29965"/>
        <dbReference type="ChEBI" id="CHEBI:57856"/>
        <dbReference type="ChEBI" id="CHEBI:59789"/>
        <dbReference type="ChEBI" id="CHEBI:61897"/>
        <dbReference type="EC" id="2.1.1.319"/>
    </reaction>
</comment>
<keyword evidence="5 13" id="KW-0489">Methyltransferase</keyword>
<dbReference type="Gene3D" id="2.70.160.11">
    <property type="entry name" value="Hnrnp arginine n-methyltransferase1"/>
    <property type="match status" value="1"/>
</dbReference>
<organism evidence="17 18">
    <name type="scientific">Hondaea fermentalgiana</name>
    <dbReference type="NCBI Taxonomy" id="2315210"/>
    <lineage>
        <taxon>Eukaryota</taxon>
        <taxon>Sar</taxon>
        <taxon>Stramenopiles</taxon>
        <taxon>Bigyra</taxon>
        <taxon>Labyrinthulomycetes</taxon>
        <taxon>Thraustochytrida</taxon>
        <taxon>Thraustochytriidae</taxon>
        <taxon>Hondaea</taxon>
    </lineage>
</organism>
<keyword evidence="6 13" id="KW-0808">Transferase</keyword>
<feature type="compositionally biased region" description="Basic and acidic residues" evidence="14">
    <location>
        <begin position="15"/>
        <end position="28"/>
    </location>
</feature>
<dbReference type="SUPFAM" id="SSF53335">
    <property type="entry name" value="S-adenosyl-L-methionine-dependent methyltransferases"/>
    <property type="match status" value="1"/>
</dbReference>
<feature type="domain" description="Methyltransferase" evidence="15">
    <location>
        <begin position="105"/>
        <end position="200"/>
    </location>
</feature>
<dbReference type="InterPro" id="IPR029063">
    <property type="entry name" value="SAM-dependent_MTases_sf"/>
</dbReference>
<evidence type="ECO:0000313" key="18">
    <source>
        <dbReference type="Proteomes" id="UP000241890"/>
    </source>
</evidence>
<dbReference type="InterPro" id="IPR041698">
    <property type="entry name" value="Methyltransf_25"/>
</dbReference>
<dbReference type="PROSITE" id="PS51678">
    <property type="entry name" value="SAM_MT_PRMT"/>
    <property type="match status" value="1"/>
</dbReference>
<keyword evidence="18" id="KW-1185">Reference proteome</keyword>
<evidence type="ECO:0000256" key="11">
    <source>
        <dbReference type="ARBA" id="ARBA00023242"/>
    </source>
</evidence>
<feature type="domain" description="Protein arginine N-methyltransferase" evidence="16">
    <location>
        <begin position="209"/>
        <end position="374"/>
    </location>
</feature>
<keyword evidence="11" id="KW-0539">Nucleus</keyword>
<evidence type="ECO:0000259" key="16">
    <source>
        <dbReference type="Pfam" id="PF22528"/>
    </source>
</evidence>
<evidence type="ECO:0000256" key="7">
    <source>
        <dbReference type="ARBA" id="ARBA00022691"/>
    </source>
</evidence>
<dbReference type="Gene3D" id="3.40.50.150">
    <property type="entry name" value="Vaccinia Virus protein VP39"/>
    <property type="match status" value="1"/>
</dbReference>
<reference evidence="17 18" key="1">
    <citation type="submission" date="2017-12" db="EMBL/GenBank/DDBJ databases">
        <title>Sequencing, de novo assembly and annotation of complete genome of a new Thraustochytrid species, strain FCC1311.</title>
        <authorList>
            <person name="Sedici K."/>
            <person name="Godart F."/>
            <person name="Aiese Cigliano R."/>
            <person name="Sanseverino W."/>
            <person name="Barakat M."/>
            <person name="Ortet P."/>
            <person name="Marechal E."/>
            <person name="Cagnac O."/>
            <person name="Amato A."/>
        </authorList>
    </citation>
    <scope>NUCLEOTIDE SEQUENCE [LARGE SCALE GENOMIC DNA]</scope>
</reference>
<sequence length="409" mass="45274">MMFSGLTGGSSPAEEDTRRKTSDEKDGAADESATVAGEEQHDNGKTAPKEEATTAAGATSEEEHPFFHYYGQLAHQQNMLQDHTRTGTYQRAIYENPSDFADKVVLDVGTGTGILAIFAARAGARKVYAVEASDMADCAERLVRANNLEGVVEVVKGKLEDIELPEKVDVIISEPMGFLLVHERMLESYVLGRKRFLRPGVEPKMFPSRGTMYFLPFSDYGLYAEQYAKAQFWSATDFYGVDLSSLADEALKQHFLQPVVGAFDPSILISDQEKPATSCIDFETSEVSEMLDITVPFEFVVNTTTLLHGIAGWFDVDFIGSHKTITLSTGPYTPFTHWHQCRMLLPEPIAVNKGQTVEGTIHMVANEKFSYTINLEVALKGTDVKSSNVILLQEQFYHYLQGSPSFSAE</sequence>
<dbReference type="GO" id="GO:0070611">
    <property type="term" value="F:histone H3R2 methyltransferase activity"/>
    <property type="evidence" value="ECO:0007669"/>
    <property type="project" value="TreeGrafter"/>
</dbReference>
<dbReference type="Pfam" id="PF13649">
    <property type="entry name" value="Methyltransf_25"/>
    <property type="match status" value="1"/>
</dbReference>
<keyword evidence="10" id="KW-0804">Transcription</keyword>
<protein>
    <recommendedName>
        <fullName evidence="3">type I protein arginine methyltransferase</fullName>
        <ecNumber evidence="3">2.1.1.319</ecNumber>
    </recommendedName>
</protein>
<evidence type="ECO:0000256" key="6">
    <source>
        <dbReference type="ARBA" id="ARBA00022679"/>
    </source>
</evidence>
<evidence type="ECO:0000259" key="15">
    <source>
        <dbReference type="Pfam" id="PF13649"/>
    </source>
</evidence>
<keyword evidence="8" id="KW-0156">Chromatin regulator</keyword>
<feature type="compositionally biased region" description="Basic and acidic residues" evidence="14">
    <location>
        <begin position="38"/>
        <end position="52"/>
    </location>
</feature>
<evidence type="ECO:0000256" key="10">
    <source>
        <dbReference type="ARBA" id="ARBA00023163"/>
    </source>
</evidence>
<gene>
    <name evidence="17" type="ORF">FCC1311_021632</name>
</gene>
<keyword evidence="9" id="KW-0805">Transcription regulation</keyword>
<proteinExistence type="predicted"/>
<evidence type="ECO:0000256" key="1">
    <source>
        <dbReference type="ARBA" id="ARBA00004123"/>
    </source>
</evidence>
<dbReference type="PANTHER" id="PTHR11006:SF10">
    <property type="entry name" value="HISTONE-ARGININE METHYLTRANSFERASE CARMER-RELATED"/>
    <property type="match status" value="1"/>
</dbReference>
<name>A0A2R5GBI6_9STRA</name>
<feature type="region of interest" description="Disordered" evidence="14">
    <location>
        <begin position="1"/>
        <end position="60"/>
    </location>
</feature>
<evidence type="ECO:0000256" key="2">
    <source>
        <dbReference type="ARBA" id="ARBA00004496"/>
    </source>
</evidence>
<comment type="caution">
    <text evidence="17">The sequence shown here is derived from an EMBL/GenBank/DDBJ whole genome shotgun (WGS) entry which is preliminary data.</text>
</comment>
<dbReference type="FunFam" id="3.40.50.150:FF:000052">
    <property type="entry name" value="Probable histone-arginine methyltransferase CARM1"/>
    <property type="match status" value="1"/>
</dbReference>
<comment type="subcellular location">
    <subcellularLocation>
        <location evidence="2">Cytoplasm</location>
    </subcellularLocation>
    <subcellularLocation>
        <location evidence="1">Nucleus</location>
    </subcellularLocation>
</comment>
<dbReference type="Pfam" id="PF22528">
    <property type="entry name" value="PRMT_C"/>
    <property type="match status" value="1"/>
</dbReference>
<dbReference type="GO" id="GO:0005634">
    <property type="term" value="C:nucleus"/>
    <property type="evidence" value="ECO:0007669"/>
    <property type="project" value="UniProtKB-SubCell"/>
</dbReference>
<evidence type="ECO:0000256" key="13">
    <source>
        <dbReference type="PROSITE-ProRule" id="PRU01015"/>
    </source>
</evidence>
<evidence type="ECO:0000256" key="14">
    <source>
        <dbReference type="SAM" id="MobiDB-lite"/>
    </source>
</evidence>
<dbReference type="InterPro" id="IPR025799">
    <property type="entry name" value="Arg_MeTrfase"/>
</dbReference>
<dbReference type="EC" id="2.1.1.319" evidence="3"/>
<dbReference type="Proteomes" id="UP000241890">
    <property type="component" value="Unassembled WGS sequence"/>
</dbReference>
<dbReference type="AlphaFoldDB" id="A0A2R5GBI6"/>